<organism evidence="4 5">
    <name type="scientific">Anopheles epiroticus</name>
    <dbReference type="NCBI Taxonomy" id="199890"/>
    <lineage>
        <taxon>Eukaryota</taxon>
        <taxon>Metazoa</taxon>
        <taxon>Ecdysozoa</taxon>
        <taxon>Arthropoda</taxon>
        <taxon>Hexapoda</taxon>
        <taxon>Insecta</taxon>
        <taxon>Pterygota</taxon>
        <taxon>Neoptera</taxon>
        <taxon>Endopterygota</taxon>
        <taxon>Diptera</taxon>
        <taxon>Nematocera</taxon>
        <taxon>Culicoidea</taxon>
        <taxon>Culicidae</taxon>
        <taxon>Anophelinae</taxon>
        <taxon>Anopheles</taxon>
    </lineage>
</organism>
<dbReference type="InterPro" id="IPR021896">
    <property type="entry name" value="THAP9-like_HTH"/>
</dbReference>
<dbReference type="Pfam" id="PF21788">
    <property type="entry name" value="TNP-like_GBD"/>
    <property type="match status" value="1"/>
</dbReference>
<evidence type="ECO:0000259" key="1">
    <source>
        <dbReference type="Pfam" id="PF12017"/>
    </source>
</evidence>
<reference evidence="4" key="2">
    <citation type="submission" date="2020-05" db="UniProtKB">
        <authorList>
            <consortium name="EnsemblMetazoa"/>
        </authorList>
    </citation>
    <scope>IDENTIFICATION</scope>
    <source>
        <strain evidence="4">Epiroticus2</strain>
    </source>
</reference>
<evidence type="ECO:0000259" key="2">
    <source>
        <dbReference type="Pfam" id="PF21787"/>
    </source>
</evidence>
<dbReference type="InterPro" id="IPR048366">
    <property type="entry name" value="TNP-like_GBD"/>
</dbReference>
<dbReference type="AlphaFoldDB" id="A0A182PX00"/>
<name>A0A182PX00_9DIPT</name>
<evidence type="ECO:0000313" key="4">
    <source>
        <dbReference type="EnsemblMetazoa" id="AEPI011487-PA"/>
    </source>
</evidence>
<reference evidence="5" key="1">
    <citation type="submission" date="2013-03" db="EMBL/GenBank/DDBJ databases">
        <title>The Genome Sequence of Anopheles epiroticus epiroticus2.</title>
        <authorList>
            <consortium name="The Broad Institute Genomics Platform"/>
            <person name="Neafsey D.E."/>
            <person name="Howell P."/>
            <person name="Walker B."/>
            <person name="Young S.K."/>
            <person name="Zeng Q."/>
            <person name="Gargeya S."/>
            <person name="Fitzgerald M."/>
            <person name="Haas B."/>
            <person name="Abouelleil A."/>
            <person name="Allen A.W."/>
            <person name="Alvarado L."/>
            <person name="Arachchi H.M."/>
            <person name="Berlin A.M."/>
            <person name="Chapman S.B."/>
            <person name="Gainer-Dewar J."/>
            <person name="Goldberg J."/>
            <person name="Griggs A."/>
            <person name="Gujja S."/>
            <person name="Hansen M."/>
            <person name="Howarth C."/>
            <person name="Imamovic A."/>
            <person name="Ireland A."/>
            <person name="Larimer J."/>
            <person name="McCowan C."/>
            <person name="Murphy C."/>
            <person name="Pearson M."/>
            <person name="Poon T.W."/>
            <person name="Priest M."/>
            <person name="Roberts A."/>
            <person name="Saif S."/>
            <person name="Shea T."/>
            <person name="Sisk P."/>
            <person name="Sykes S."/>
            <person name="Wortman J."/>
            <person name="Nusbaum C."/>
            <person name="Birren B."/>
        </authorList>
    </citation>
    <scope>NUCLEOTIDE SEQUENCE [LARGE SCALE GENOMIC DNA]</scope>
    <source>
        <strain evidence="5">Epiroticus2</strain>
    </source>
</reference>
<dbReference type="Pfam" id="PF12017">
    <property type="entry name" value="Tnp_P_element"/>
    <property type="match status" value="1"/>
</dbReference>
<evidence type="ECO:0008006" key="6">
    <source>
        <dbReference type="Google" id="ProtNLM"/>
    </source>
</evidence>
<sequence>MKDAHTQTVIKSYEYNQLIETINSLKNRLRNKEKTNSRRISSMEKSKHKIYLLNQGLKRCRKQIRFGDSLLKRLEQNVVIYDSLRNSNRTKRARRYSKQMKKFAISLYMSGPRTYRMIERSNVLCLPTKRTIKRWTSAVSFEPGLNTTILNALKEKCRYFNEIERNVVLAIDGMKIKAGLSYSAKLDKFQGFPDDGLKKQNERNRSSVLATEAVVVMVRGIYKPFKQGLGYFITHNTLGSKEQLKIVKNTIRAIRKAGLNPLVLTMDQFSTNIKMAKEAGVTIENPYFFVDGTPIFIWWDPPHLTKSTRNMIKKHNAVFNGNIASFVDIEDLYEIDCVSNPRLVPKLTEKHIQVPPFSPMNVSLATRTLSQSVATGIRYYVHTNELTTRALQTATFIEMHDKLFDVFNSKTKFCFAKPFKGALHENSLHWAFLDEAKSLLNKMFYTRKTCFDMAKAKEESKYLTAVQRKPKYVRGFLNNINSIRLLRRCGSNDSPNAVQFSAAFKYAAIETSLRPCPGGNCEPDNLYALVNSQSFNNSIVTEKHLTTNITTILPPLDATKPLEITTRELNGLMFVAGTAVRKLPHKKCVHNLVHQRKNNLRNEEGYHFIKLKQLSTSNFLNLPNKKLYDITALCFFAFNQKFSKFLSKSKVGVKTKLKRYINYDLFDDGICQSCFSLLIDKMFNTFIQGYLKKTKALQDTKSRIKIFKRNRKARRMCLPI</sequence>
<protein>
    <recommendedName>
        <fullName evidence="6">THAP-type domain-containing protein</fullName>
    </recommendedName>
</protein>
<dbReference type="STRING" id="199890.A0A182PX00"/>
<dbReference type="Pfam" id="PF21787">
    <property type="entry name" value="TNP-like_RNaseH_N"/>
    <property type="match status" value="1"/>
</dbReference>
<feature type="domain" description="THAP9-like helix-turn-helix" evidence="1">
    <location>
        <begin position="88"/>
        <end position="135"/>
    </location>
</feature>
<accession>A0A182PX00</accession>
<dbReference type="Proteomes" id="UP000075885">
    <property type="component" value="Unassembled WGS sequence"/>
</dbReference>
<keyword evidence="5" id="KW-1185">Reference proteome</keyword>
<feature type="domain" description="Transposable element P transposase-like GTP-binding insertion" evidence="3">
    <location>
        <begin position="303"/>
        <end position="414"/>
    </location>
</feature>
<dbReference type="InterPro" id="IPR048365">
    <property type="entry name" value="TNP-like_RNaseH_N"/>
</dbReference>
<dbReference type="VEuPathDB" id="VectorBase:AEPI011487"/>
<evidence type="ECO:0000259" key="3">
    <source>
        <dbReference type="Pfam" id="PF21788"/>
    </source>
</evidence>
<dbReference type="EnsemblMetazoa" id="AEPI011487-RA">
    <property type="protein sequence ID" value="AEPI011487-PA"/>
    <property type="gene ID" value="AEPI011487"/>
</dbReference>
<evidence type="ECO:0000313" key="5">
    <source>
        <dbReference type="Proteomes" id="UP000075885"/>
    </source>
</evidence>
<proteinExistence type="predicted"/>
<feature type="domain" description="Transposable element P transposase-like RNase H" evidence="2">
    <location>
        <begin position="141"/>
        <end position="279"/>
    </location>
</feature>